<gene>
    <name evidence="1" type="ORF">DL89DRAFT_271271</name>
</gene>
<dbReference type="RefSeq" id="XP_040739514.1">
    <property type="nucleotide sequence ID" value="XM_040888902.1"/>
</dbReference>
<sequence length="185" mass="21073">MDDVNLIKTTIKKEQDLSELLKVLGDDQVKAHIQQMLECRSESSSRELKELLNAREKEGLITIEDTLEKKDKNNKLEISTIVEGLVDFLDRVGINTIKLRKTLTRGLILTVENTSESYTKFGFYLTGVNKFGYSCSAFKLIWDKTSTITRCSIVSRNGNTVNADYYAAKFTVIGKKILEYMIDEK</sequence>
<dbReference type="GeneID" id="63805550"/>
<protein>
    <submittedName>
        <fullName evidence="1">Uncharacterized protein</fullName>
    </submittedName>
</protein>
<organism evidence="1 2">
    <name type="scientific">Linderina pennispora</name>
    <dbReference type="NCBI Taxonomy" id="61395"/>
    <lineage>
        <taxon>Eukaryota</taxon>
        <taxon>Fungi</taxon>
        <taxon>Fungi incertae sedis</taxon>
        <taxon>Zoopagomycota</taxon>
        <taxon>Kickxellomycotina</taxon>
        <taxon>Kickxellomycetes</taxon>
        <taxon>Kickxellales</taxon>
        <taxon>Kickxellaceae</taxon>
        <taxon>Linderina</taxon>
    </lineage>
</organism>
<reference evidence="1 2" key="1">
    <citation type="submission" date="2016-07" db="EMBL/GenBank/DDBJ databases">
        <title>Pervasive Adenine N6-methylation of Active Genes in Fungi.</title>
        <authorList>
            <consortium name="DOE Joint Genome Institute"/>
            <person name="Mondo S.J."/>
            <person name="Dannebaum R.O."/>
            <person name="Kuo R.C."/>
            <person name="Labutti K."/>
            <person name="Haridas S."/>
            <person name="Kuo A."/>
            <person name="Salamov A."/>
            <person name="Ahrendt S.R."/>
            <person name="Lipzen A."/>
            <person name="Sullivan W."/>
            <person name="Andreopoulos W.B."/>
            <person name="Clum A."/>
            <person name="Lindquist E."/>
            <person name="Daum C."/>
            <person name="Ramamoorthy G.K."/>
            <person name="Gryganskyi A."/>
            <person name="Culley D."/>
            <person name="Magnuson J.K."/>
            <person name="James T.Y."/>
            <person name="O'Malley M.A."/>
            <person name="Stajich J.E."/>
            <person name="Spatafora J.W."/>
            <person name="Visel A."/>
            <person name="Grigoriev I.V."/>
        </authorList>
    </citation>
    <scope>NUCLEOTIDE SEQUENCE [LARGE SCALE GENOMIC DNA]</scope>
    <source>
        <strain evidence="1 2">ATCC 12442</strain>
    </source>
</reference>
<evidence type="ECO:0000313" key="1">
    <source>
        <dbReference type="EMBL" id="ORX65193.1"/>
    </source>
</evidence>
<accession>A0A1Y1VVH1</accession>
<comment type="caution">
    <text evidence="1">The sequence shown here is derived from an EMBL/GenBank/DDBJ whole genome shotgun (WGS) entry which is preliminary data.</text>
</comment>
<dbReference type="AlphaFoldDB" id="A0A1Y1VVH1"/>
<evidence type="ECO:0000313" key="2">
    <source>
        <dbReference type="Proteomes" id="UP000193922"/>
    </source>
</evidence>
<dbReference type="Proteomes" id="UP000193922">
    <property type="component" value="Unassembled WGS sequence"/>
</dbReference>
<name>A0A1Y1VVH1_9FUNG</name>
<keyword evidence="2" id="KW-1185">Reference proteome</keyword>
<proteinExistence type="predicted"/>
<dbReference type="EMBL" id="MCFD01000041">
    <property type="protein sequence ID" value="ORX65193.1"/>
    <property type="molecule type" value="Genomic_DNA"/>
</dbReference>